<protein>
    <submittedName>
        <fullName evidence="1">Uncharacterized protein</fullName>
    </submittedName>
</protein>
<reference evidence="1 2" key="1">
    <citation type="journal article" date="2019" name="Sci. Rep.">
        <title>Orb-weaving spider Araneus ventricosus genome elucidates the spidroin gene catalogue.</title>
        <authorList>
            <person name="Kono N."/>
            <person name="Nakamura H."/>
            <person name="Ohtoshi R."/>
            <person name="Moran D.A.P."/>
            <person name="Shinohara A."/>
            <person name="Yoshida Y."/>
            <person name="Fujiwara M."/>
            <person name="Mori M."/>
            <person name="Tomita M."/>
            <person name="Arakawa K."/>
        </authorList>
    </citation>
    <scope>NUCLEOTIDE SEQUENCE [LARGE SCALE GENOMIC DNA]</scope>
</reference>
<sequence>MQSNKLDNGQRRIIPRIFQKPRWTGITKHNTLQIINISRQQLTNNNGHSTINGAQRITADQLALRTKLQRDSCVSVPMGIYSLPTGHDVTWNSVVRSLYLSS</sequence>
<name>A0A4Y2A8V4_ARAVE</name>
<organism evidence="1 2">
    <name type="scientific">Araneus ventricosus</name>
    <name type="common">Orbweaver spider</name>
    <name type="synonym">Epeira ventricosa</name>
    <dbReference type="NCBI Taxonomy" id="182803"/>
    <lineage>
        <taxon>Eukaryota</taxon>
        <taxon>Metazoa</taxon>
        <taxon>Ecdysozoa</taxon>
        <taxon>Arthropoda</taxon>
        <taxon>Chelicerata</taxon>
        <taxon>Arachnida</taxon>
        <taxon>Araneae</taxon>
        <taxon>Araneomorphae</taxon>
        <taxon>Entelegynae</taxon>
        <taxon>Araneoidea</taxon>
        <taxon>Araneidae</taxon>
        <taxon>Araneus</taxon>
    </lineage>
</organism>
<accession>A0A4Y2A8V4</accession>
<keyword evidence="2" id="KW-1185">Reference proteome</keyword>
<evidence type="ECO:0000313" key="2">
    <source>
        <dbReference type="Proteomes" id="UP000499080"/>
    </source>
</evidence>
<gene>
    <name evidence="1" type="ORF">AVEN_154978_1</name>
</gene>
<dbReference type="EMBL" id="BGPR01000008">
    <property type="protein sequence ID" value="GBL75666.1"/>
    <property type="molecule type" value="Genomic_DNA"/>
</dbReference>
<comment type="caution">
    <text evidence="1">The sequence shown here is derived from an EMBL/GenBank/DDBJ whole genome shotgun (WGS) entry which is preliminary data.</text>
</comment>
<proteinExistence type="predicted"/>
<dbReference type="Proteomes" id="UP000499080">
    <property type="component" value="Unassembled WGS sequence"/>
</dbReference>
<evidence type="ECO:0000313" key="1">
    <source>
        <dbReference type="EMBL" id="GBL75666.1"/>
    </source>
</evidence>
<dbReference type="AlphaFoldDB" id="A0A4Y2A8V4"/>